<dbReference type="RefSeq" id="WP_129930085.1">
    <property type="nucleotide sequence ID" value="NZ_CP159510.1"/>
</dbReference>
<reference evidence="1" key="1">
    <citation type="submission" date="2024-06" db="EMBL/GenBank/DDBJ databases">
        <authorList>
            <person name="Fan A."/>
            <person name="Zhang F.Y."/>
            <person name="Zhang L."/>
        </authorList>
    </citation>
    <scope>NUCLEOTIDE SEQUENCE</scope>
    <source>
        <strain evidence="1">Y61</strain>
    </source>
</reference>
<dbReference type="EMBL" id="CP159510">
    <property type="protein sequence ID" value="XCJ18216.1"/>
    <property type="molecule type" value="Genomic_DNA"/>
</dbReference>
<organism evidence="1">
    <name type="scientific">Sporolactobacillus sp. Y61</name>
    <dbReference type="NCBI Taxonomy" id="3160863"/>
    <lineage>
        <taxon>Bacteria</taxon>
        <taxon>Bacillati</taxon>
        <taxon>Bacillota</taxon>
        <taxon>Bacilli</taxon>
        <taxon>Bacillales</taxon>
        <taxon>Sporolactobacillaceae</taxon>
        <taxon>Sporolactobacillus</taxon>
    </lineage>
</organism>
<accession>A0AAU8IJT4</accession>
<evidence type="ECO:0000313" key="1">
    <source>
        <dbReference type="EMBL" id="XCJ18216.1"/>
    </source>
</evidence>
<proteinExistence type="predicted"/>
<sequence length="86" mass="10048">MNKYGFYAEFDGKQSLPVEISRPEETMISETMLSSIKAFARKKGTEVIGVDELKDGAMRAYFRKKKWFHKNPEIIYYVSEITDRDS</sequence>
<protein>
    <submittedName>
        <fullName evidence="1">Uncharacterized protein</fullName>
    </submittedName>
</protein>
<name>A0AAU8IJT4_9BACL</name>
<gene>
    <name evidence="1" type="ORF">ABNN70_07195</name>
</gene>
<dbReference type="AlphaFoldDB" id="A0AAU8IJT4"/>